<comment type="caution">
    <text evidence="5">The sequence shown here is derived from an EMBL/GenBank/DDBJ whole genome shotgun (WGS) entry which is preliminary data.</text>
</comment>
<dbReference type="GO" id="GO:0016491">
    <property type="term" value="F:oxidoreductase activity"/>
    <property type="evidence" value="ECO:0007669"/>
    <property type="project" value="UniProtKB-KW"/>
</dbReference>
<sequence length="339" mass="35752">MSVMDEIEPVGWGICSTGTIAHSFATDLHLLNSARVAAVGSRELSSAEAFAAEHGGTAHASYAAMLEDDTVDVVYVASPHALHPEHVAMALDAGKPVLCEKPVALNAGLTSTMLDHATASGLFFMEAMWMACNPLVRHLRERLAAGDFGQPLQLVADLGFRVPDDASPRMWDPALGAGALLDMGIYPLTLAQLLLGDPAELAPVAQLSSSGVDVNVAISARYESGAVAALTASMTAQSPRTASIATDRGRLDLPSGFHHPSYATWTAYEDGRATEPVRIDPPSPLIGTGLGNEAVEVGRCLRAGELQSPLVPHAQTLALMQQMDLIRSEIGVVYPQERD</sequence>
<dbReference type="PANTHER" id="PTHR22604:SF105">
    <property type="entry name" value="TRANS-1,2-DIHYDROBENZENE-1,2-DIOL DEHYDROGENASE"/>
    <property type="match status" value="1"/>
</dbReference>
<dbReference type="InterPro" id="IPR050984">
    <property type="entry name" value="Gfo/Idh/MocA_domain"/>
</dbReference>
<protein>
    <submittedName>
        <fullName evidence="5">Oxidoreductase</fullName>
    </submittedName>
</protein>
<evidence type="ECO:0000256" key="2">
    <source>
        <dbReference type="ARBA" id="ARBA00023002"/>
    </source>
</evidence>
<dbReference type="Gene3D" id="3.30.360.10">
    <property type="entry name" value="Dihydrodipicolinate Reductase, domain 2"/>
    <property type="match status" value="1"/>
</dbReference>
<dbReference type="Pfam" id="PF22725">
    <property type="entry name" value="GFO_IDH_MocA_C3"/>
    <property type="match status" value="1"/>
</dbReference>
<evidence type="ECO:0000256" key="1">
    <source>
        <dbReference type="ARBA" id="ARBA00010928"/>
    </source>
</evidence>
<evidence type="ECO:0000259" key="4">
    <source>
        <dbReference type="Pfam" id="PF22725"/>
    </source>
</evidence>
<dbReference type="PANTHER" id="PTHR22604">
    <property type="entry name" value="OXIDOREDUCTASES"/>
    <property type="match status" value="1"/>
</dbReference>
<dbReference type="Gene3D" id="3.40.50.720">
    <property type="entry name" value="NAD(P)-binding Rossmann-like Domain"/>
    <property type="match status" value="1"/>
</dbReference>
<dbReference type="AlphaFoldDB" id="A0A917BR17"/>
<organism evidence="5 6">
    <name type="scientific">Marmoricola endophyticus</name>
    <dbReference type="NCBI Taxonomy" id="2040280"/>
    <lineage>
        <taxon>Bacteria</taxon>
        <taxon>Bacillati</taxon>
        <taxon>Actinomycetota</taxon>
        <taxon>Actinomycetes</taxon>
        <taxon>Propionibacteriales</taxon>
        <taxon>Nocardioidaceae</taxon>
        <taxon>Marmoricola</taxon>
    </lineage>
</organism>
<dbReference type="Pfam" id="PF01408">
    <property type="entry name" value="GFO_IDH_MocA"/>
    <property type="match status" value="1"/>
</dbReference>
<dbReference type="SUPFAM" id="SSF51735">
    <property type="entry name" value="NAD(P)-binding Rossmann-fold domains"/>
    <property type="match status" value="1"/>
</dbReference>
<dbReference type="Proteomes" id="UP000649179">
    <property type="component" value="Unassembled WGS sequence"/>
</dbReference>
<feature type="domain" description="Gfo/Idh/MocA-like oxidoreductase N-terminal" evidence="3">
    <location>
        <begin position="12"/>
        <end position="125"/>
    </location>
</feature>
<reference evidence="5" key="2">
    <citation type="submission" date="2020-09" db="EMBL/GenBank/DDBJ databases">
        <authorList>
            <person name="Sun Q."/>
            <person name="Zhou Y."/>
        </authorList>
    </citation>
    <scope>NUCLEOTIDE SEQUENCE</scope>
    <source>
        <strain evidence="5">CGMCC 1.16067</strain>
    </source>
</reference>
<dbReference type="SUPFAM" id="SSF55347">
    <property type="entry name" value="Glyceraldehyde-3-phosphate dehydrogenase-like, C-terminal domain"/>
    <property type="match status" value="1"/>
</dbReference>
<accession>A0A917BR17</accession>
<evidence type="ECO:0000313" key="6">
    <source>
        <dbReference type="Proteomes" id="UP000649179"/>
    </source>
</evidence>
<evidence type="ECO:0000259" key="3">
    <source>
        <dbReference type="Pfam" id="PF01408"/>
    </source>
</evidence>
<dbReference type="EMBL" id="BMKQ01000001">
    <property type="protein sequence ID" value="GGF53257.1"/>
    <property type="molecule type" value="Genomic_DNA"/>
</dbReference>
<dbReference type="InterPro" id="IPR055170">
    <property type="entry name" value="GFO_IDH_MocA-like_dom"/>
</dbReference>
<feature type="domain" description="GFO/IDH/MocA-like oxidoreductase" evidence="4">
    <location>
        <begin position="136"/>
        <end position="251"/>
    </location>
</feature>
<gene>
    <name evidence="5" type="ORF">GCM10011519_28960</name>
</gene>
<keyword evidence="6" id="KW-1185">Reference proteome</keyword>
<reference evidence="5" key="1">
    <citation type="journal article" date="2014" name="Int. J. Syst. Evol. Microbiol.">
        <title>Complete genome sequence of Corynebacterium casei LMG S-19264T (=DSM 44701T), isolated from a smear-ripened cheese.</title>
        <authorList>
            <consortium name="US DOE Joint Genome Institute (JGI-PGF)"/>
            <person name="Walter F."/>
            <person name="Albersmeier A."/>
            <person name="Kalinowski J."/>
            <person name="Ruckert C."/>
        </authorList>
    </citation>
    <scope>NUCLEOTIDE SEQUENCE</scope>
    <source>
        <strain evidence="5">CGMCC 1.16067</strain>
    </source>
</reference>
<name>A0A917BR17_9ACTN</name>
<keyword evidence="2" id="KW-0560">Oxidoreductase</keyword>
<proteinExistence type="inferred from homology"/>
<dbReference type="InterPro" id="IPR036291">
    <property type="entry name" value="NAD(P)-bd_dom_sf"/>
</dbReference>
<dbReference type="GO" id="GO:0000166">
    <property type="term" value="F:nucleotide binding"/>
    <property type="evidence" value="ECO:0007669"/>
    <property type="project" value="InterPro"/>
</dbReference>
<comment type="similarity">
    <text evidence="1">Belongs to the Gfo/Idh/MocA family.</text>
</comment>
<dbReference type="InterPro" id="IPR000683">
    <property type="entry name" value="Gfo/Idh/MocA-like_OxRdtase_N"/>
</dbReference>
<evidence type="ECO:0000313" key="5">
    <source>
        <dbReference type="EMBL" id="GGF53257.1"/>
    </source>
</evidence>